<accession>A0ABV8KXV8</accession>
<comment type="caution">
    <text evidence="1">The sequence shown here is derived from an EMBL/GenBank/DDBJ whole genome shotgun (WGS) entry which is preliminary data.</text>
</comment>
<dbReference type="EMBL" id="JBHSBN010000069">
    <property type="protein sequence ID" value="MFC4110851.1"/>
    <property type="molecule type" value="Genomic_DNA"/>
</dbReference>
<organism evidence="1 2">
    <name type="scientific">Micromonospora zhanjiangensis</name>
    <dbReference type="NCBI Taxonomy" id="1522057"/>
    <lineage>
        <taxon>Bacteria</taxon>
        <taxon>Bacillati</taxon>
        <taxon>Actinomycetota</taxon>
        <taxon>Actinomycetes</taxon>
        <taxon>Micromonosporales</taxon>
        <taxon>Micromonosporaceae</taxon>
        <taxon>Micromonospora</taxon>
    </lineage>
</organism>
<dbReference type="InterPro" id="IPR036388">
    <property type="entry name" value="WH-like_DNA-bd_sf"/>
</dbReference>
<name>A0ABV8KXV8_9ACTN</name>
<proteinExistence type="predicted"/>
<dbReference type="RefSeq" id="WP_377553666.1">
    <property type="nucleotide sequence ID" value="NZ_JBHSBN010000069.1"/>
</dbReference>
<dbReference type="Gene3D" id="1.10.10.10">
    <property type="entry name" value="Winged helix-like DNA-binding domain superfamily/Winged helix DNA-binding domain"/>
    <property type="match status" value="1"/>
</dbReference>
<evidence type="ECO:0000313" key="1">
    <source>
        <dbReference type="EMBL" id="MFC4110851.1"/>
    </source>
</evidence>
<evidence type="ECO:0000313" key="2">
    <source>
        <dbReference type="Proteomes" id="UP001595868"/>
    </source>
</evidence>
<dbReference type="Proteomes" id="UP001595868">
    <property type="component" value="Unassembled WGS sequence"/>
</dbReference>
<sequence length="135" mass="14917">MATGWTTSDAWVFSAIAGDSTDDGRTLSQVVARADGINHALLTEAEFTRAVRRLTASRLVEARPETDRYRPTEAGRELYRQRMRRRGLFGWIDVIPAALRRLGEPGDSDWSLTPGVFDRATQQYLHHGTAAAGSG</sequence>
<reference evidence="2" key="1">
    <citation type="journal article" date="2019" name="Int. J. Syst. Evol. Microbiol.">
        <title>The Global Catalogue of Microorganisms (GCM) 10K type strain sequencing project: providing services to taxonomists for standard genome sequencing and annotation.</title>
        <authorList>
            <consortium name="The Broad Institute Genomics Platform"/>
            <consortium name="The Broad Institute Genome Sequencing Center for Infectious Disease"/>
            <person name="Wu L."/>
            <person name="Ma J."/>
        </authorList>
    </citation>
    <scope>NUCLEOTIDE SEQUENCE [LARGE SCALE GENOMIC DNA]</scope>
    <source>
        <strain evidence="2">2902at01</strain>
    </source>
</reference>
<keyword evidence="2" id="KW-1185">Reference proteome</keyword>
<gene>
    <name evidence="1" type="ORF">ACFOX0_33695</name>
</gene>
<protein>
    <submittedName>
        <fullName evidence="1">Uncharacterized protein</fullName>
    </submittedName>
</protein>